<comment type="caution">
    <text evidence="7">The sequence shown here is derived from an EMBL/GenBank/DDBJ whole genome shotgun (WGS) entry which is preliminary data.</text>
</comment>
<dbReference type="GO" id="GO:0005886">
    <property type="term" value="C:plasma membrane"/>
    <property type="evidence" value="ECO:0007669"/>
    <property type="project" value="TreeGrafter"/>
</dbReference>
<gene>
    <name evidence="7" type="ORF">CJ030_MR3G001252</name>
</gene>
<dbReference type="GO" id="GO:0030125">
    <property type="term" value="C:clathrin vesicle coat"/>
    <property type="evidence" value="ECO:0007669"/>
    <property type="project" value="TreeGrafter"/>
</dbReference>
<evidence type="ECO:0000256" key="5">
    <source>
        <dbReference type="SAM" id="MobiDB-lite"/>
    </source>
</evidence>
<organism evidence="7 8">
    <name type="scientific">Morella rubra</name>
    <name type="common">Chinese bayberry</name>
    <dbReference type="NCBI Taxonomy" id="262757"/>
    <lineage>
        <taxon>Eukaryota</taxon>
        <taxon>Viridiplantae</taxon>
        <taxon>Streptophyta</taxon>
        <taxon>Embryophyta</taxon>
        <taxon>Tracheophyta</taxon>
        <taxon>Spermatophyta</taxon>
        <taxon>Magnoliopsida</taxon>
        <taxon>eudicotyledons</taxon>
        <taxon>Gunneridae</taxon>
        <taxon>Pentapetalae</taxon>
        <taxon>rosids</taxon>
        <taxon>fabids</taxon>
        <taxon>Fagales</taxon>
        <taxon>Myricaceae</taxon>
        <taxon>Morella</taxon>
    </lineage>
</organism>
<dbReference type="GO" id="GO:0005794">
    <property type="term" value="C:Golgi apparatus"/>
    <property type="evidence" value="ECO:0007669"/>
    <property type="project" value="UniProtKB-SubCell"/>
</dbReference>
<dbReference type="PANTHER" id="PTHR12276:SF95">
    <property type="entry name" value="ENTH_VHS FAMILY PROTEIN"/>
    <property type="match status" value="1"/>
</dbReference>
<feature type="region of interest" description="Disordered" evidence="5">
    <location>
        <begin position="297"/>
        <end position="319"/>
    </location>
</feature>
<dbReference type="CDD" id="cd03571">
    <property type="entry name" value="ENTH"/>
    <property type="match status" value="1"/>
</dbReference>
<keyword evidence="3" id="KW-0333">Golgi apparatus</keyword>
<comment type="subcellular location">
    <subcellularLocation>
        <location evidence="1">Cytoplasmic vesicle</location>
        <location evidence="1">Clathrin-coated vesicle</location>
    </subcellularLocation>
    <subcellularLocation>
        <location evidence="2">Golgi apparatus</location>
    </subcellularLocation>
</comment>
<dbReference type="PROSITE" id="PS50942">
    <property type="entry name" value="ENTH"/>
    <property type="match status" value="1"/>
</dbReference>
<dbReference type="InterPro" id="IPR013809">
    <property type="entry name" value="ENTH"/>
</dbReference>
<evidence type="ECO:0000256" key="3">
    <source>
        <dbReference type="ARBA" id="ARBA00023034"/>
    </source>
</evidence>
<dbReference type="GO" id="GO:0005543">
    <property type="term" value="F:phospholipid binding"/>
    <property type="evidence" value="ECO:0007669"/>
    <property type="project" value="TreeGrafter"/>
</dbReference>
<dbReference type="GO" id="GO:0005768">
    <property type="term" value="C:endosome"/>
    <property type="evidence" value="ECO:0007669"/>
    <property type="project" value="TreeGrafter"/>
</dbReference>
<dbReference type="Gene3D" id="1.25.40.90">
    <property type="match status" value="1"/>
</dbReference>
<evidence type="ECO:0000256" key="4">
    <source>
        <dbReference type="ARBA" id="ARBA00023329"/>
    </source>
</evidence>
<keyword evidence="8" id="KW-1185">Reference proteome</keyword>
<evidence type="ECO:0000256" key="2">
    <source>
        <dbReference type="ARBA" id="ARBA00004555"/>
    </source>
</evidence>
<evidence type="ECO:0000259" key="6">
    <source>
        <dbReference type="PROSITE" id="PS50942"/>
    </source>
</evidence>
<dbReference type="PANTHER" id="PTHR12276">
    <property type="entry name" value="EPSIN/ENT-RELATED"/>
    <property type="match status" value="1"/>
</dbReference>
<dbReference type="EMBL" id="RXIC02000021">
    <property type="protein sequence ID" value="KAB1219265.1"/>
    <property type="molecule type" value="Genomic_DNA"/>
</dbReference>
<feature type="domain" description="ENTH" evidence="6">
    <location>
        <begin position="26"/>
        <end position="159"/>
    </location>
</feature>
<accession>A0A6A1W2D7</accession>
<proteinExistence type="predicted"/>
<evidence type="ECO:0000313" key="8">
    <source>
        <dbReference type="Proteomes" id="UP000516437"/>
    </source>
</evidence>
<dbReference type="SMART" id="SM00273">
    <property type="entry name" value="ENTH"/>
    <property type="match status" value="1"/>
</dbReference>
<dbReference type="GO" id="GO:0006897">
    <property type="term" value="P:endocytosis"/>
    <property type="evidence" value="ECO:0007669"/>
    <property type="project" value="TreeGrafter"/>
</dbReference>
<dbReference type="OrthoDB" id="4033880at2759"/>
<dbReference type="SUPFAM" id="SSF48464">
    <property type="entry name" value="ENTH/VHS domain"/>
    <property type="match status" value="1"/>
</dbReference>
<reference evidence="7 8" key="1">
    <citation type="journal article" date="2019" name="Plant Biotechnol. J.">
        <title>The red bayberry genome and genetic basis of sex determination.</title>
        <authorList>
            <person name="Jia H.M."/>
            <person name="Jia H.J."/>
            <person name="Cai Q.L."/>
            <person name="Wang Y."/>
            <person name="Zhao H.B."/>
            <person name="Yang W.F."/>
            <person name="Wang G.Y."/>
            <person name="Li Y.H."/>
            <person name="Zhan D.L."/>
            <person name="Shen Y.T."/>
            <person name="Niu Q.F."/>
            <person name="Chang L."/>
            <person name="Qiu J."/>
            <person name="Zhao L."/>
            <person name="Xie H.B."/>
            <person name="Fu W.Y."/>
            <person name="Jin J."/>
            <person name="Li X.W."/>
            <person name="Jiao Y."/>
            <person name="Zhou C.C."/>
            <person name="Tu T."/>
            <person name="Chai C.Y."/>
            <person name="Gao J.L."/>
            <person name="Fan L.J."/>
            <person name="van de Weg E."/>
            <person name="Wang J.Y."/>
            <person name="Gao Z.S."/>
        </authorList>
    </citation>
    <scope>NUCLEOTIDE SEQUENCE [LARGE SCALE GENOMIC DNA]</scope>
    <source>
        <tissue evidence="7">Leaves</tissue>
    </source>
</reference>
<protein>
    <submittedName>
        <fullName evidence="7">Epsin-3</fullName>
    </submittedName>
</protein>
<keyword evidence="4" id="KW-0968">Cytoplasmic vesicle</keyword>
<dbReference type="Pfam" id="PF01417">
    <property type="entry name" value="ENTH"/>
    <property type="match status" value="1"/>
</dbReference>
<dbReference type="InterPro" id="IPR008942">
    <property type="entry name" value="ENTH_VHS"/>
</dbReference>
<dbReference type="GO" id="GO:0030276">
    <property type="term" value="F:clathrin binding"/>
    <property type="evidence" value="ECO:0007669"/>
    <property type="project" value="TreeGrafter"/>
</dbReference>
<sequence length="337" mass="37589">MGSLLLGQIKQQASSFLHDKYKTARLTFTDVTEAELLAEEATNNEPRSPDARTMARIAEASFEIDDYWRIVDVLHRRFYSIDWKRWRQSYNSLVLLEFLLTHGPEDFAEEFQRDTGVIEVLGTFNHKDEKGFNWGVCMQKKSNGILKLLGGGETFKAARLKALRITKEIQGFGGSISSTSPSSSTASSSSEASRLSSFFSPCSSASPIWNYENELSKPHELSLPAKDFSECYSEEGICDQERTAFKATDNNNVEGSHLWDCPGIQETGFLLDSREDEDYEKVGGFMNGICSKLAGTSPSTGKDGKVGFRSASDAGRKTKKKFDRQHSLFGIEKVMSI</sequence>
<name>A0A6A1W2D7_9ROSI</name>
<evidence type="ECO:0000313" key="7">
    <source>
        <dbReference type="EMBL" id="KAB1219265.1"/>
    </source>
</evidence>
<evidence type="ECO:0000256" key="1">
    <source>
        <dbReference type="ARBA" id="ARBA00004132"/>
    </source>
</evidence>
<dbReference type="Proteomes" id="UP000516437">
    <property type="component" value="Chromosome 3"/>
</dbReference>
<dbReference type="AlphaFoldDB" id="A0A6A1W2D7"/>